<evidence type="ECO:0000313" key="2">
    <source>
        <dbReference type="EMBL" id="SDG68228.1"/>
    </source>
</evidence>
<keyword evidence="1" id="KW-0812">Transmembrane</keyword>
<dbReference type="EMBL" id="FNCJ01000004">
    <property type="protein sequence ID" value="SDG68228.1"/>
    <property type="molecule type" value="Genomic_DNA"/>
</dbReference>
<dbReference type="OrthoDB" id="2876726at2"/>
<name>A0A1G7W8G0_9BURK</name>
<dbReference type="AlphaFoldDB" id="A0A1G7W8G0"/>
<evidence type="ECO:0000313" key="3">
    <source>
        <dbReference type="Proteomes" id="UP000199706"/>
    </source>
</evidence>
<evidence type="ECO:0000256" key="1">
    <source>
        <dbReference type="SAM" id="Phobius"/>
    </source>
</evidence>
<protein>
    <submittedName>
        <fullName evidence="2">Uncharacterized protein</fullName>
    </submittedName>
</protein>
<organism evidence="2 3">
    <name type="scientific">Paraburkholderia phenazinium</name>
    <dbReference type="NCBI Taxonomy" id="60549"/>
    <lineage>
        <taxon>Bacteria</taxon>
        <taxon>Pseudomonadati</taxon>
        <taxon>Pseudomonadota</taxon>
        <taxon>Betaproteobacteria</taxon>
        <taxon>Burkholderiales</taxon>
        <taxon>Burkholderiaceae</taxon>
        <taxon>Paraburkholderia</taxon>
    </lineage>
</organism>
<feature type="transmembrane region" description="Helical" evidence="1">
    <location>
        <begin position="54"/>
        <end position="78"/>
    </location>
</feature>
<sequence>MQNLAGATVNSIGLKAQMVLIALQVLQVAFLWFHDWIPLGRLNDVRAVRSQDTLQRLILVTLIQSVPWTIGLVFSGLYFGQSYPDWLGSWLRGTYIALFLGELYAWWVPYLVRADAKRAARYQLMFGNTHSFLPLRNGIVPNTLHVVLHVSTAATLVTLFAFFDGN</sequence>
<reference evidence="2 3" key="1">
    <citation type="submission" date="2016-10" db="EMBL/GenBank/DDBJ databases">
        <authorList>
            <person name="de Groot N.N."/>
        </authorList>
    </citation>
    <scope>NUCLEOTIDE SEQUENCE [LARGE SCALE GENOMIC DNA]</scope>
    <source>
        <strain evidence="2 3">LMG 2247</strain>
    </source>
</reference>
<accession>A0A1G7W8G0</accession>
<keyword evidence="1" id="KW-1133">Transmembrane helix</keyword>
<feature type="transmembrane region" description="Helical" evidence="1">
    <location>
        <begin position="90"/>
        <end position="112"/>
    </location>
</feature>
<feature type="transmembrane region" description="Helical" evidence="1">
    <location>
        <begin position="144"/>
        <end position="163"/>
    </location>
</feature>
<gene>
    <name evidence="2" type="ORF">SAMN05216466_104448</name>
</gene>
<dbReference type="Proteomes" id="UP000199706">
    <property type="component" value="Unassembled WGS sequence"/>
</dbReference>
<dbReference type="RefSeq" id="WP_090684790.1">
    <property type="nucleotide sequence ID" value="NZ_CADERL010000034.1"/>
</dbReference>
<feature type="transmembrane region" description="Helical" evidence="1">
    <location>
        <begin position="12"/>
        <end position="33"/>
    </location>
</feature>
<proteinExistence type="predicted"/>
<keyword evidence="1" id="KW-0472">Membrane</keyword>